<proteinExistence type="predicted"/>
<dbReference type="GO" id="GO:0005658">
    <property type="term" value="C:alpha DNA polymerase:primase complex"/>
    <property type="evidence" value="ECO:0007669"/>
    <property type="project" value="TreeGrafter"/>
</dbReference>
<dbReference type="GO" id="GO:0003697">
    <property type="term" value="F:single-stranded DNA binding"/>
    <property type="evidence" value="ECO:0007669"/>
    <property type="project" value="TreeGrafter"/>
</dbReference>
<dbReference type="GO" id="GO:0003887">
    <property type="term" value="F:DNA-directed DNA polymerase activity"/>
    <property type="evidence" value="ECO:0007669"/>
    <property type="project" value="TreeGrafter"/>
</dbReference>
<evidence type="ECO:0000256" key="1">
    <source>
        <dbReference type="SAM" id="MobiDB-lite"/>
    </source>
</evidence>
<dbReference type="PANTHER" id="PTHR45861">
    <property type="entry name" value="DNA POLYMERASE ALPHA CATALYTIC SUBUNIT"/>
    <property type="match status" value="1"/>
</dbReference>
<feature type="domain" description="DNA polymerase alpha catalytic subunit N-terminal" evidence="2">
    <location>
        <begin position="33"/>
        <end position="101"/>
    </location>
</feature>
<dbReference type="Gene3D" id="2.40.50.730">
    <property type="match status" value="1"/>
</dbReference>
<dbReference type="GO" id="GO:0003682">
    <property type="term" value="F:chromatin binding"/>
    <property type="evidence" value="ECO:0007669"/>
    <property type="project" value="TreeGrafter"/>
</dbReference>
<gene>
    <name evidence="3" type="ORF">B296_00026775</name>
</gene>
<feature type="compositionally biased region" description="Acidic residues" evidence="1">
    <location>
        <begin position="85"/>
        <end position="101"/>
    </location>
</feature>
<evidence type="ECO:0000313" key="4">
    <source>
        <dbReference type="Proteomes" id="UP000287651"/>
    </source>
</evidence>
<dbReference type="InterPro" id="IPR024647">
    <property type="entry name" value="DNA_pol_a_cat_su_N"/>
</dbReference>
<dbReference type="GO" id="GO:0006272">
    <property type="term" value="P:leading strand elongation"/>
    <property type="evidence" value="ECO:0007669"/>
    <property type="project" value="TreeGrafter"/>
</dbReference>
<dbReference type="GO" id="GO:1902975">
    <property type="term" value="P:mitotic DNA replication initiation"/>
    <property type="evidence" value="ECO:0007669"/>
    <property type="project" value="TreeGrafter"/>
</dbReference>
<dbReference type="Pfam" id="PF12254">
    <property type="entry name" value="DNA_pol_alpha_N"/>
    <property type="match status" value="1"/>
</dbReference>
<dbReference type="Proteomes" id="UP000287651">
    <property type="component" value="Unassembled WGS sequence"/>
</dbReference>
<evidence type="ECO:0000313" key="3">
    <source>
        <dbReference type="EMBL" id="RRT75167.1"/>
    </source>
</evidence>
<dbReference type="GO" id="GO:0003688">
    <property type="term" value="F:DNA replication origin binding"/>
    <property type="evidence" value="ECO:0007669"/>
    <property type="project" value="TreeGrafter"/>
</dbReference>
<name>A0A427AFZ4_ENSVE</name>
<feature type="region of interest" description="Disordered" evidence="1">
    <location>
        <begin position="83"/>
        <end position="152"/>
    </location>
</feature>
<organism evidence="3 4">
    <name type="scientific">Ensete ventricosum</name>
    <name type="common">Abyssinian banana</name>
    <name type="synonym">Musa ensete</name>
    <dbReference type="NCBI Taxonomy" id="4639"/>
    <lineage>
        <taxon>Eukaryota</taxon>
        <taxon>Viridiplantae</taxon>
        <taxon>Streptophyta</taxon>
        <taxon>Embryophyta</taxon>
        <taxon>Tracheophyta</taxon>
        <taxon>Spermatophyta</taxon>
        <taxon>Magnoliopsida</taxon>
        <taxon>Liliopsida</taxon>
        <taxon>Zingiberales</taxon>
        <taxon>Musaceae</taxon>
        <taxon>Ensete</taxon>
    </lineage>
</organism>
<sequence>MEQSERENMEEPTVSGRRARSRGADSAVRSAALERLKALRSSGGRRSDAGGLQIKMEAPIYDTVAEEDYAALVARRREEARGFIVDDDGLGYTDEGQEEDWSNPSLPYFSGDEEDLSGGEEERPKKRKAPRKDPAPKKPPPSSLSAAAAMMGKQRLSSMFTSSVFKKNDRTKGSSLSSDSIVDDVIAEFAPDETDREERRRRSLASGILNMPRTAILTPPAVQIKAELPQPVVNDRVVESGKAMDEEVLAESERGLQEDDYMGHENHVDMEAREEKDLDNSVEPVINGGFNEVKSDAKMEKPQNEKWLSLNAKIKVENDASVMSATAGWRAVCGEDAHAGPEAGVHESKVNVDTDEKSEFTLDTDGSLPFYIIDAHEEMFGGNSGTLYLFGKRSYAFERSDIPTGEQYVVKINYPFKDVDLKSMSMNLKEEGCCVVNRNEDLMAIEFGGDVSLAEKLVRHGTGAAEWMVARIAGLQRATTDKGEESAPTTES</sequence>
<dbReference type="AlphaFoldDB" id="A0A427AFZ4"/>
<protein>
    <recommendedName>
        <fullName evidence="2">DNA polymerase alpha catalytic subunit N-terminal domain-containing protein</fullName>
    </recommendedName>
</protein>
<comment type="caution">
    <text evidence="3">The sequence shown here is derived from an EMBL/GenBank/DDBJ whole genome shotgun (WGS) entry which is preliminary data.</text>
</comment>
<feature type="region of interest" description="Disordered" evidence="1">
    <location>
        <begin position="1"/>
        <end position="28"/>
    </location>
</feature>
<accession>A0A427AFZ4</accession>
<evidence type="ECO:0000259" key="2">
    <source>
        <dbReference type="Pfam" id="PF12254"/>
    </source>
</evidence>
<dbReference type="EMBL" id="AMZH03002560">
    <property type="protein sequence ID" value="RRT75167.1"/>
    <property type="molecule type" value="Genomic_DNA"/>
</dbReference>
<dbReference type="GO" id="GO:0006273">
    <property type="term" value="P:lagging strand elongation"/>
    <property type="evidence" value="ECO:0007669"/>
    <property type="project" value="TreeGrafter"/>
</dbReference>
<dbReference type="PANTHER" id="PTHR45861:SF1">
    <property type="entry name" value="DNA POLYMERASE ALPHA CATALYTIC SUBUNIT"/>
    <property type="match status" value="1"/>
</dbReference>
<reference evidence="3 4" key="1">
    <citation type="journal article" date="2014" name="Agronomy (Basel)">
        <title>A Draft Genome Sequence for Ensete ventricosum, the Drought-Tolerant Tree Against Hunger.</title>
        <authorList>
            <person name="Harrison J."/>
            <person name="Moore K.A."/>
            <person name="Paszkiewicz K."/>
            <person name="Jones T."/>
            <person name="Grant M."/>
            <person name="Ambacheew D."/>
            <person name="Muzemil S."/>
            <person name="Studholme D.J."/>
        </authorList>
    </citation>
    <scope>NUCLEOTIDE SEQUENCE [LARGE SCALE GENOMIC DNA]</scope>
</reference>